<dbReference type="AlphaFoldDB" id="A0AAV9Q5M5"/>
<evidence type="ECO:0000256" key="1">
    <source>
        <dbReference type="ARBA" id="ARBA00006484"/>
    </source>
</evidence>
<dbReference type="InterPro" id="IPR036291">
    <property type="entry name" value="NAD(P)-bd_dom_sf"/>
</dbReference>
<evidence type="ECO:0000313" key="4">
    <source>
        <dbReference type="EMBL" id="KAK5535247.1"/>
    </source>
</evidence>
<accession>A0AAV9Q5M5</accession>
<dbReference type="FunFam" id="3.40.50.720:FF:000084">
    <property type="entry name" value="Short-chain dehydrogenase reductase"/>
    <property type="match status" value="1"/>
</dbReference>
<dbReference type="Gene3D" id="3.40.50.720">
    <property type="entry name" value="NAD(P)-binding Rossmann-like Domain"/>
    <property type="match status" value="1"/>
</dbReference>
<keyword evidence="5" id="KW-1185">Reference proteome</keyword>
<dbReference type="Proteomes" id="UP001345827">
    <property type="component" value="Unassembled WGS sequence"/>
</dbReference>
<dbReference type="InterPro" id="IPR020904">
    <property type="entry name" value="Sc_DH/Rdtase_CS"/>
</dbReference>
<proteinExistence type="inferred from homology"/>
<evidence type="ECO:0000256" key="3">
    <source>
        <dbReference type="ARBA" id="ARBA00023002"/>
    </source>
</evidence>
<name>A0AAV9Q5M5_9PEZI</name>
<dbReference type="GO" id="GO:0016491">
    <property type="term" value="F:oxidoreductase activity"/>
    <property type="evidence" value="ECO:0007669"/>
    <property type="project" value="UniProtKB-KW"/>
</dbReference>
<keyword evidence="3" id="KW-0560">Oxidoreductase</keyword>
<dbReference type="EMBL" id="JAXLQG010000010">
    <property type="protein sequence ID" value="KAK5535247.1"/>
    <property type="molecule type" value="Genomic_DNA"/>
</dbReference>
<dbReference type="PRINTS" id="PR00081">
    <property type="entry name" value="GDHRDH"/>
</dbReference>
<dbReference type="PRINTS" id="PR00080">
    <property type="entry name" value="SDRFAMILY"/>
</dbReference>
<dbReference type="CDD" id="cd05233">
    <property type="entry name" value="SDR_c"/>
    <property type="match status" value="1"/>
</dbReference>
<evidence type="ECO:0000256" key="2">
    <source>
        <dbReference type="ARBA" id="ARBA00022857"/>
    </source>
</evidence>
<sequence length="259" mass="28071">MAERFHDRVVFITGGTSGLGAETCELFLNEGAKVFVTDLEERDASARFGPNAQFYPCNVSDPISCLTAVEACITKFGKLDVLFHNGARLSPITTVVDHSIEEFQDVIHTNLCGAFYLAKAVIPHMRKQKKGVIINTASISGIRGDYGMASYNAAKAGLVNLTRTMAIDHAREGIRVVSVCPGFMATPMTHGVVTGNTELETDLFESIPMGRGGDPKEIARAVLFLASDDASYVTGHPFIVDGGWTARNPSPKWPKYLKE</sequence>
<protein>
    <submittedName>
        <fullName evidence="4">Uncharacterized protein</fullName>
    </submittedName>
</protein>
<dbReference type="NCBIfam" id="NF005559">
    <property type="entry name" value="PRK07231.1"/>
    <property type="match status" value="1"/>
</dbReference>
<dbReference type="InterPro" id="IPR002347">
    <property type="entry name" value="SDR_fam"/>
</dbReference>
<comment type="caution">
    <text evidence="4">The sequence shown here is derived from an EMBL/GenBank/DDBJ whole genome shotgun (WGS) entry which is preliminary data.</text>
</comment>
<gene>
    <name evidence="4" type="ORF">LTR25_006255</name>
</gene>
<dbReference type="PROSITE" id="PS00061">
    <property type="entry name" value="ADH_SHORT"/>
    <property type="match status" value="1"/>
</dbReference>
<comment type="similarity">
    <text evidence="1">Belongs to the short-chain dehydrogenases/reductases (SDR) family.</text>
</comment>
<dbReference type="PANTHER" id="PTHR24321">
    <property type="entry name" value="DEHYDROGENASES, SHORT CHAIN"/>
    <property type="match status" value="1"/>
</dbReference>
<dbReference type="PANTHER" id="PTHR24321:SF8">
    <property type="entry name" value="ESTRADIOL 17-BETA-DEHYDROGENASE 8-RELATED"/>
    <property type="match status" value="1"/>
</dbReference>
<dbReference type="SUPFAM" id="SSF51735">
    <property type="entry name" value="NAD(P)-binding Rossmann-fold domains"/>
    <property type="match status" value="1"/>
</dbReference>
<reference evidence="4 5" key="1">
    <citation type="submission" date="2023-06" db="EMBL/GenBank/DDBJ databases">
        <title>Black Yeasts Isolated from many extreme environments.</title>
        <authorList>
            <person name="Coleine C."/>
            <person name="Stajich J.E."/>
            <person name="Selbmann L."/>
        </authorList>
    </citation>
    <scope>NUCLEOTIDE SEQUENCE [LARGE SCALE GENOMIC DNA]</scope>
    <source>
        <strain evidence="4 5">CCFEE 5887</strain>
    </source>
</reference>
<dbReference type="Pfam" id="PF13561">
    <property type="entry name" value="adh_short_C2"/>
    <property type="match status" value="1"/>
</dbReference>
<organism evidence="4 5">
    <name type="scientific">Vermiconidia calcicola</name>
    <dbReference type="NCBI Taxonomy" id="1690605"/>
    <lineage>
        <taxon>Eukaryota</taxon>
        <taxon>Fungi</taxon>
        <taxon>Dikarya</taxon>
        <taxon>Ascomycota</taxon>
        <taxon>Pezizomycotina</taxon>
        <taxon>Dothideomycetes</taxon>
        <taxon>Dothideomycetidae</taxon>
        <taxon>Mycosphaerellales</taxon>
        <taxon>Extremaceae</taxon>
        <taxon>Vermiconidia</taxon>
    </lineage>
</organism>
<keyword evidence="2" id="KW-0521">NADP</keyword>
<evidence type="ECO:0000313" key="5">
    <source>
        <dbReference type="Proteomes" id="UP001345827"/>
    </source>
</evidence>